<keyword evidence="6 7" id="KW-0472">Membrane</keyword>
<evidence type="ECO:0000256" key="2">
    <source>
        <dbReference type="ARBA" id="ARBA00009962"/>
    </source>
</evidence>
<dbReference type="Pfam" id="PF06173">
    <property type="entry name" value="DUF986"/>
    <property type="match status" value="1"/>
</dbReference>
<dbReference type="InterPro" id="IPR009328">
    <property type="entry name" value="DUF986"/>
</dbReference>
<dbReference type="AlphaFoldDB" id="A0A5J5G5N6"/>
<feature type="transmembrane region" description="Helical" evidence="7">
    <location>
        <begin position="6"/>
        <end position="24"/>
    </location>
</feature>
<proteinExistence type="inferred from homology"/>
<keyword evidence="4 7" id="KW-0812">Transmembrane</keyword>
<keyword evidence="5 7" id="KW-1133">Transmembrane helix</keyword>
<keyword evidence="3 7" id="KW-1003">Cell membrane</keyword>
<keyword evidence="9" id="KW-1185">Reference proteome</keyword>
<evidence type="ECO:0000256" key="3">
    <source>
        <dbReference type="ARBA" id="ARBA00022475"/>
    </source>
</evidence>
<evidence type="ECO:0000256" key="4">
    <source>
        <dbReference type="ARBA" id="ARBA00022692"/>
    </source>
</evidence>
<sequence>MSLTDITLVILIIVALAWAIYVEWVLNRLHGGTRLRIILRRQNRLDGLIFVGLVIILIYKNITNNGPIITTTLLSTLAFMAIYLFWFRQPSLLFKNTGFYYANAFILYSRIKSMNLSEDGVLVIELEQRRLLIHVKQLDDLEKIYHFMIESR</sequence>
<dbReference type="HAMAP" id="MF_01071">
    <property type="entry name" value="UPF0266"/>
    <property type="match status" value="1"/>
</dbReference>
<dbReference type="Proteomes" id="UP000335415">
    <property type="component" value="Unassembled WGS sequence"/>
</dbReference>
<gene>
    <name evidence="8" type="ORF">FJU30_05545</name>
</gene>
<dbReference type="EMBL" id="VYKJ01000002">
    <property type="protein sequence ID" value="KAA9001756.1"/>
    <property type="molecule type" value="Genomic_DNA"/>
</dbReference>
<dbReference type="RefSeq" id="WP_150433995.1">
    <property type="nucleotide sequence ID" value="NZ_VYKJ01000002.1"/>
</dbReference>
<accession>A0A5J5G5N6</accession>
<evidence type="ECO:0000256" key="6">
    <source>
        <dbReference type="ARBA" id="ARBA00023136"/>
    </source>
</evidence>
<reference evidence="8 9" key="1">
    <citation type="submission" date="2019-09" db="EMBL/GenBank/DDBJ databases">
        <authorList>
            <person name="Li Y."/>
        </authorList>
    </citation>
    <scope>NUCLEOTIDE SEQUENCE [LARGE SCALE GENOMIC DNA]</scope>
    <source>
        <strain evidence="8 9">L3-3HA</strain>
    </source>
</reference>
<dbReference type="OrthoDB" id="2360740at2"/>
<comment type="subcellular location">
    <subcellularLocation>
        <location evidence="1 7">Cell membrane</location>
        <topology evidence="1 7">Multi-pass membrane protein</topology>
    </subcellularLocation>
</comment>
<feature type="transmembrane region" description="Helical" evidence="7">
    <location>
        <begin position="45"/>
        <end position="62"/>
    </location>
</feature>
<comment type="similarity">
    <text evidence="2 7">Belongs to the UPF0266 family.</text>
</comment>
<organism evidence="8 9">
    <name type="scientific">Affinibrenneria salicis</name>
    <dbReference type="NCBI Taxonomy" id="2590031"/>
    <lineage>
        <taxon>Bacteria</taxon>
        <taxon>Pseudomonadati</taxon>
        <taxon>Pseudomonadota</taxon>
        <taxon>Gammaproteobacteria</taxon>
        <taxon>Enterobacterales</taxon>
        <taxon>Pectobacteriaceae</taxon>
        <taxon>Affinibrenneria</taxon>
    </lineage>
</organism>
<evidence type="ECO:0000313" key="9">
    <source>
        <dbReference type="Proteomes" id="UP000335415"/>
    </source>
</evidence>
<name>A0A5J5G5N6_9GAMM</name>
<dbReference type="NCBIfam" id="NF002791">
    <property type="entry name" value="PRK02913.1"/>
    <property type="match status" value="1"/>
</dbReference>
<evidence type="ECO:0000256" key="5">
    <source>
        <dbReference type="ARBA" id="ARBA00022989"/>
    </source>
</evidence>
<comment type="caution">
    <text evidence="8">The sequence shown here is derived from an EMBL/GenBank/DDBJ whole genome shotgun (WGS) entry which is preliminary data.</text>
</comment>
<feature type="transmembrane region" description="Helical" evidence="7">
    <location>
        <begin position="68"/>
        <end position="87"/>
    </location>
</feature>
<evidence type="ECO:0000256" key="7">
    <source>
        <dbReference type="HAMAP-Rule" id="MF_01071"/>
    </source>
</evidence>
<dbReference type="PIRSF" id="PIRSF020687">
    <property type="entry name" value="UCP020687"/>
    <property type="match status" value="1"/>
</dbReference>
<dbReference type="GO" id="GO:0005886">
    <property type="term" value="C:plasma membrane"/>
    <property type="evidence" value="ECO:0007669"/>
    <property type="project" value="UniProtKB-SubCell"/>
</dbReference>
<protein>
    <recommendedName>
        <fullName evidence="7">UPF0266 membrane protein FJU30_05545</fullName>
    </recommendedName>
</protein>
<evidence type="ECO:0000313" key="8">
    <source>
        <dbReference type="EMBL" id="KAA9001756.1"/>
    </source>
</evidence>
<evidence type="ECO:0000256" key="1">
    <source>
        <dbReference type="ARBA" id="ARBA00004651"/>
    </source>
</evidence>